<dbReference type="HOGENOM" id="CLU_945792_0_0_0"/>
<proteinExistence type="predicted"/>
<name>D3PCA1_DEFDS</name>
<dbReference type="Proteomes" id="UP000001520">
    <property type="component" value="Chromosome"/>
</dbReference>
<dbReference type="PANTHER" id="PTHR24104:SF25">
    <property type="entry name" value="PROTEIN LIN-41"/>
    <property type="match status" value="1"/>
</dbReference>
<dbReference type="GO" id="GO:0008270">
    <property type="term" value="F:zinc ion binding"/>
    <property type="evidence" value="ECO:0007669"/>
    <property type="project" value="UniProtKB-KW"/>
</dbReference>
<accession>D3PCA1</accession>
<dbReference type="KEGG" id="ddf:DEFDS_0745"/>
<protein>
    <recommendedName>
        <fullName evidence="3">NHL repeat containing protein</fullName>
    </recommendedName>
</protein>
<evidence type="ECO:0000313" key="2">
    <source>
        <dbReference type="Proteomes" id="UP000001520"/>
    </source>
</evidence>
<dbReference type="AlphaFoldDB" id="D3PCA1"/>
<dbReference type="PANTHER" id="PTHR24104">
    <property type="entry name" value="E3 UBIQUITIN-PROTEIN LIGASE NHLRC1-RELATED"/>
    <property type="match status" value="1"/>
</dbReference>
<dbReference type="eggNOG" id="COG3391">
    <property type="taxonomic scope" value="Bacteria"/>
</dbReference>
<dbReference type="GO" id="GO:0043161">
    <property type="term" value="P:proteasome-mediated ubiquitin-dependent protein catabolic process"/>
    <property type="evidence" value="ECO:0007669"/>
    <property type="project" value="TreeGrafter"/>
</dbReference>
<dbReference type="EMBL" id="AP011529">
    <property type="protein sequence ID" value="BAI80224.1"/>
    <property type="molecule type" value="Genomic_DNA"/>
</dbReference>
<dbReference type="SUPFAM" id="SSF63825">
    <property type="entry name" value="YWTD domain"/>
    <property type="match status" value="1"/>
</dbReference>
<reference evidence="1 2" key="1">
    <citation type="journal article" date="2010" name="DNA Res.">
        <title>Bacterial lifestyle in a deep-sea hydrothermal vent chimney revealed by the genome sequence of the thermophilic bacterium Deferribacter desulfuricans SSM1.</title>
        <authorList>
            <person name="Takaki Y."/>
            <person name="Shimamura S."/>
            <person name="Nakagawa S."/>
            <person name="Fukuhara Y."/>
            <person name="Horikawa H."/>
            <person name="Ankai A."/>
            <person name="Harada T."/>
            <person name="Hosoyama A."/>
            <person name="Oguchi A."/>
            <person name="Fukui S."/>
            <person name="Fujita N."/>
            <person name="Takami H."/>
            <person name="Takai K."/>
        </authorList>
    </citation>
    <scope>NUCLEOTIDE SEQUENCE [LARGE SCALE GENOMIC DNA]</scope>
    <source>
        <strain evidence="2">DSM 14783 / JCM 11476 / NBRC 101012 / SSM1</strain>
    </source>
</reference>
<dbReference type="GO" id="GO:0000209">
    <property type="term" value="P:protein polyubiquitination"/>
    <property type="evidence" value="ECO:0007669"/>
    <property type="project" value="TreeGrafter"/>
</dbReference>
<evidence type="ECO:0000313" key="1">
    <source>
        <dbReference type="EMBL" id="BAI80224.1"/>
    </source>
</evidence>
<dbReference type="RefSeq" id="WP_013007472.1">
    <property type="nucleotide sequence ID" value="NC_013939.1"/>
</dbReference>
<dbReference type="InterPro" id="IPR011042">
    <property type="entry name" value="6-blade_b-propeller_TolB-like"/>
</dbReference>
<dbReference type="Gene3D" id="2.120.10.30">
    <property type="entry name" value="TolB, C-terminal domain"/>
    <property type="match status" value="1"/>
</dbReference>
<evidence type="ECO:0008006" key="3">
    <source>
        <dbReference type="Google" id="ProtNLM"/>
    </source>
</evidence>
<keyword evidence="2" id="KW-1185">Reference proteome</keyword>
<sequence length="284" mass="33397">MKNFYYILLLLIIVSRIYAYELINVDEIYSYQFAAGEVPAAAVFIKDSLFVLEAKKGEIFKINIKKGEVNRKFKLEDSVGAVGITYFDNKFFVPIPNKNKICVYNKNFKKMYEIKVKDPTDIEFYKNTYIVVSNDGHKILRFNSKTLDFIDEVGVMGFYEREFRYPFDLLIDKNGDIYVSEVINTRVQVLNNKFKFVKYIGKWGVSSGRFYRPKGIAFYKNYLLVADGFLGVIQLFDKKTGDLKYLLGKKGQLIKFKSPVRIRIYKDYLSVIDYFTKKLYVFRF</sequence>
<gene>
    <name evidence="1" type="ordered locus">DEFDS_0745</name>
</gene>
<dbReference type="STRING" id="639282.DEFDS_0745"/>
<dbReference type="InterPro" id="IPR050952">
    <property type="entry name" value="TRIM-NHL_E3_ligases"/>
</dbReference>
<dbReference type="OrthoDB" id="9787204at2"/>
<organism evidence="1 2">
    <name type="scientific">Deferribacter desulfuricans (strain DSM 14783 / JCM 11476 / NBRC 101012 / SSM1)</name>
    <dbReference type="NCBI Taxonomy" id="639282"/>
    <lineage>
        <taxon>Bacteria</taxon>
        <taxon>Pseudomonadati</taxon>
        <taxon>Deferribacterota</taxon>
        <taxon>Deferribacteres</taxon>
        <taxon>Deferribacterales</taxon>
        <taxon>Deferribacteraceae</taxon>
        <taxon>Deferribacter</taxon>
    </lineage>
</organism>
<dbReference type="GO" id="GO:0061630">
    <property type="term" value="F:ubiquitin protein ligase activity"/>
    <property type="evidence" value="ECO:0007669"/>
    <property type="project" value="TreeGrafter"/>
</dbReference>